<keyword evidence="6" id="KW-1185">Reference proteome</keyword>
<proteinExistence type="predicted"/>
<evidence type="ECO:0000313" key="6">
    <source>
        <dbReference type="Proteomes" id="UP000008022"/>
    </source>
</evidence>
<dbReference type="GO" id="GO:0005886">
    <property type="term" value="C:plasma membrane"/>
    <property type="evidence" value="ECO:0007669"/>
    <property type="project" value="TreeGrafter"/>
</dbReference>
<dbReference type="EnsemblPlants" id="ORUFI11G14610.1">
    <property type="protein sequence ID" value="ORUFI11G14610.1"/>
    <property type="gene ID" value="ORUFI11G14610"/>
</dbReference>
<dbReference type="AlphaFoldDB" id="A0A0E0R8H0"/>
<name>A0A0E0R8H0_ORYRU</name>
<feature type="compositionally biased region" description="Basic residues" evidence="3">
    <location>
        <begin position="1"/>
        <end position="15"/>
    </location>
</feature>
<dbReference type="Pfam" id="PF00069">
    <property type="entry name" value="Pkinase"/>
    <property type="match status" value="1"/>
</dbReference>
<evidence type="ECO:0000259" key="4">
    <source>
        <dbReference type="PROSITE" id="PS50011"/>
    </source>
</evidence>
<dbReference type="CDD" id="cd00180">
    <property type="entry name" value="PKc"/>
    <property type="match status" value="1"/>
</dbReference>
<accession>A0A0E0R8H0</accession>
<sequence length="455" mass="51599">MPPRRSRHQGCRHRPSKEMWFSPRENSPREKGILASALKGVTTPKSVAAASPMNHQARLSPGNLSTLLEVCRSSTQEPPHKQISTRPPPHRAGAPPPADHHTCCIELPPPWELAQTSSVPPPAGLLASFGRRRTRNWTASRWRTQLLRLSPIISFWITTPELTMMELINFSDEDLHKFTKGFSEKRLLGKPGAFGQVYKGRNKENNYANCPRKVATKISKRKDEYVRIMWKQEINALSSISHANVINLVGFADTEEYYALVYERAKQDLEGFRASNKGELDAILLGVASGLEAIHSAGFVHWDIQLRNILLMKFVIQPLKYVVCNSLVKVYDLASLMQMIKSAQEKFDVFCFGNLIRELVLLERKEWSPTKCPRILLADTCIVNNPDDRPSMATLVSKLKQIQEEESAKVPCLAMVNWLLKLEKCACIYNNIELENVDTIEEYDVVLYAQHTTRV</sequence>
<evidence type="ECO:0000256" key="3">
    <source>
        <dbReference type="SAM" id="MobiDB-lite"/>
    </source>
</evidence>
<dbReference type="PANTHER" id="PTHR27001:SF931">
    <property type="entry name" value="OS11G0664100 PROTEIN"/>
    <property type="match status" value="1"/>
</dbReference>
<dbReference type="PANTHER" id="PTHR27001">
    <property type="entry name" value="OS01G0253100 PROTEIN"/>
    <property type="match status" value="1"/>
</dbReference>
<protein>
    <recommendedName>
        <fullName evidence="4">Protein kinase domain-containing protein</fullName>
    </recommendedName>
</protein>
<dbReference type="Proteomes" id="UP000008022">
    <property type="component" value="Unassembled WGS sequence"/>
</dbReference>
<keyword evidence="1" id="KW-0547">Nucleotide-binding</keyword>
<dbReference type="SUPFAM" id="SSF56112">
    <property type="entry name" value="Protein kinase-like (PK-like)"/>
    <property type="match status" value="1"/>
</dbReference>
<feature type="region of interest" description="Disordered" evidence="3">
    <location>
        <begin position="1"/>
        <end position="28"/>
    </location>
</feature>
<dbReference type="Gene3D" id="3.30.200.20">
    <property type="entry name" value="Phosphorylase Kinase, domain 1"/>
    <property type="match status" value="1"/>
</dbReference>
<evidence type="ECO:0000313" key="5">
    <source>
        <dbReference type="EnsemblPlants" id="ORUFI11G14610.1"/>
    </source>
</evidence>
<dbReference type="Gene3D" id="1.10.510.10">
    <property type="entry name" value="Transferase(Phosphotransferase) domain 1"/>
    <property type="match status" value="1"/>
</dbReference>
<evidence type="ECO:0000256" key="2">
    <source>
        <dbReference type="ARBA" id="ARBA00022840"/>
    </source>
</evidence>
<dbReference type="InterPro" id="IPR000719">
    <property type="entry name" value="Prot_kinase_dom"/>
</dbReference>
<dbReference type="PROSITE" id="PS50011">
    <property type="entry name" value="PROTEIN_KINASE_DOM"/>
    <property type="match status" value="1"/>
</dbReference>
<keyword evidence="2" id="KW-0067">ATP-binding</keyword>
<feature type="domain" description="Protein kinase" evidence="4">
    <location>
        <begin position="182"/>
        <end position="455"/>
    </location>
</feature>
<organism evidence="5 6">
    <name type="scientific">Oryza rufipogon</name>
    <name type="common">Brownbeard rice</name>
    <name type="synonym">Asian wild rice</name>
    <dbReference type="NCBI Taxonomy" id="4529"/>
    <lineage>
        <taxon>Eukaryota</taxon>
        <taxon>Viridiplantae</taxon>
        <taxon>Streptophyta</taxon>
        <taxon>Embryophyta</taxon>
        <taxon>Tracheophyta</taxon>
        <taxon>Spermatophyta</taxon>
        <taxon>Magnoliopsida</taxon>
        <taxon>Liliopsida</taxon>
        <taxon>Poales</taxon>
        <taxon>Poaceae</taxon>
        <taxon>BOP clade</taxon>
        <taxon>Oryzoideae</taxon>
        <taxon>Oryzeae</taxon>
        <taxon>Oryzinae</taxon>
        <taxon>Oryza</taxon>
    </lineage>
</organism>
<reference evidence="5" key="2">
    <citation type="submission" date="2015-06" db="UniProtKB">
        <authorList>
            <consortium name="EnsemblPlants"/>
        </authorList>
    </citation>
    <scope>IDENTIFICATION</scope>
</reference>
<feature type="compositionally biased region" description="Polar residues" evidence="3">
    <location>
        <begin position="72"/>
        <end position="85"/>
    </location>
</feature>
<evidence type="ECO:0000256" key="1">
    <source>
        <dbReference type="ARBA" id="ARBA00022741"/>
    </source>
</evidence>
<dbReference type="Gramene" id="ORUFI11G14610.1">
    <property type="protein sequence ID" value="ORUFI11G14610.1"/>
    <property type="gene ID" value="ORUFI11G14610"/>
</dbReference>
<dbReference type="InterPro" id="IPR011009">
    <property type="entry name" value="Kinase-like_dom_sf"/>
</dbReference>
<reference evidence="6" key="1">
    <citation type="submission" date="2013-06" db="EMBL/GenBank/DDBJ databases">
        <authorList>
            <person name="Zhao Q."/>
        </authorList>
    </citation>
    <scope>NUCLEOTIDE SEQUENCE</scope>
    <source>
        <strain evidence="6">cv. W1943</strain>
    </source>
</reference>
<dbReference type="GO" id="GO:0005524">
    <property type="term" value="F:ATP binding"/>
    <property type="evidence" value="ECO:0007669"/>
    <property type="project" value="UniProtKB-KW"/>
</dbReference>
<dbReference type="HOGENOM" id="CLU_601870_0_0_1"/>
<dbReference type="GO" id="GO:0004672">
    <property type="term" value="F:protein kinase activity"/>
    <property type="evidence" value="ECO:0007669"/>
    <property type="project" value="InterPro"/>
</dbReference>
<feature type="region of interest" description="Disordered" evidence="3">
    <location>
        <begin position="72"/>
        <end position="98"/>
    </location>
</feature>